<dbReference type="InterPro" id="IPR003673">
    <property type="entry name" value="CoA-Trfase_fam_III"/>
</dbReference>
<dbReference type="InterPro" id="IPR044855">
    <property type="entry name" value="CoA-Trfase_III_dom3_sf"/>
</dbReference>
<evidence type="ECO:0000256" key="1">
    <source>
        <dbReference type="ARBA" id="ARBA00008383"/>
    </source>
</evidence>
<evidence type="ECO:0000313" key="5">
    <source>
        <dbReference type="Proteomes" id="UP000054266"/>
    </source>
</evidence>
<dbReference type="InterPro" id="IPR023606">
    <property type="entry name" value="CoA-Trfase_III_dom_1_sf"/>
</dbReference>
<dbReference type="InterPro" id="IPR050483">
    <property type="entry name" value="CoA-transferase_III_domain"/>
</dbReference>
<keyword evidence="2" id="KW-0808">Transferase</keyword>
<name>A0A0D2CWJ5_9EURO</name>
<dbReference type="PANTHER" id="PTHR48207:SF3">
    <property type="entry name" value="SUCCINATE--HYDROXYMETHYLGLUTARATE COA-TRANSFERASE"/>
    <property type="match status" value="1"/>
</dbReference>
<dbReference type="AlphaFoldDB" id="A0A0D2CWJ5"/>
<dbReference type="GO" id="GO:0005739">
    <property type="term" value="C:mitochondrion"/>
    <property type="evidence" value="ECO:0007669"/>
    <property type="project" value="TreeGrafter"/>
</dbReference>
<dbReference type="PANTHER" id="PTHR48207">
    <property type="entry name" value="SUCCINATE--HYDROXYMETHYLGLUTARATE COA-TRANSFERASE"/>
    <property type="match status" value="1"/>
</dbReference>
<evidence type="ECO:0000256" key="3">
    <source>
        <dbReference type="SAM" id="MobiDB-lite"/>
    </source>
</evidence>
<evidence type="ECO:0000256" key="2">
    <source>
        <dbReference type="ARBA" id="ARBA00022679"/>
    </source>
</evidence>
<dbReference type="Pfam" id="PF02515">
    <property type="entry name" value="CoA_transf_3"/>
    <property type="match status" value="1"/>
</dbReference>
<organism evidence="4 5">
    <name type="scientific">Phialophora macrospora</name>
    <dbReference type="NCBI Taxonomy" id="1851006"/>
    <lineage>
        <taxon>Eukaryota</taxon>
        <taxon>Fungi</taxon>
        <taxon>Dikarya</taxon>
        <taxon>Ascomycota</taxon>
        <taxon>Pezizomycotina</taxon>
        <taxon>Eurotiomycetes</taxon>
        <taxon>Chaetothyriomycetidae</taxon>
        <taxon>Chaetothyriales</taxon>
        <taxon>Herpotrichiellaceae</taxon>
        <taxon>Phialophora</taxon>
    </lineage>
</organism>
<dbReference type="Proteomes" id="UP000054266">
    <property type="component" value="Unassembled WGS sequence"/>
</dbReference>
<dbReference type="STRING" id="5601.A0A0D2CWJ5"/>
<dbReference type="EMBL" id="KN846958">
    <property type="protein sequence ID" value="KIW69516.1"/>
    <property type="molecule type" value="Genomic_DNA"/>
</dbReference>
<gene>
    <name evidence="4" type="ORF">PV04_05389</name>
</gene>
<dbReference type="Gene3D" id="3.30.1540.10">
    <property type="entry name" value="formyl-coa transferase, domain 3"/>
    <property type="match status" value="1"/>
</dbReference>
<evidence type="ECO:0008006" key="6">
    <source>
        <dbReference type="Google" id="ProtNLM"/>
    </source>
</evidence>
<feature type="compositionally biased region" description="Low complexity" evidence="3">
    <location>
        <begin position="39"/>
        <end position="57"/>
    </location>
</feature>
<reference evidence="4 5" key="1">
    <citation type="submission" date="2015-01" db="EMBL/GenBank/DDBJ databases">
        <title>The Genome Sequence of Capronia semiimmersa CBS27337.</title>
        <authorList>
            <consortium name="The Broad Institute Genomics Platform"/>
            <person name="Cuomo C."/>
            <person name="de Hoog S."/>
            <person name="Gorbushina A."/>
            <person name="Stielow B."/>
            <person name="Teixiera M."/>
            <person name="Abouelleil A."/>
            <person name="Chapman S.B."/>
            <person name="Priest M."/>
            <person name="Young S.K."/>
            <person name="Wortman J."/>
            <person name="Nusbaum C."/>
            <person name="Birren B."/>
        </authorList>
    </citation>
    <scope>NUCLEOTIDE SEQUENCE [LARGE SCALE GENOMIC DNA]</scope>
    <source>
        <strain evidence="4 5">CBS 27337</strain>
    </source>
</reference>
<sequence length="497" mass="54580">MTITATRPVSILRQRTFERLKSSSPPLAFTTCFRQQQTQQQREKFSTSAPASTSTSTYVPNKRPLPLAGLRILDLTRVLAGPFCTQILADYGASVIKIEQPGVGDETRQWRTAGESQKWKDEHPLMSLYFAAVNRNKRSVTLNLKERKGVEIVKQLITKGWDGDRNGTGIGACAGADVVVHNFLPGKMEAMGLGYEDLKKLGSVGERLIYAGVSGYGPRGPSAQRAGYDAIALAEAGLLHITGEEGRGPVKPGVAMADLCTGLYAHGAILAAVNQRERTGTGCLIEGSLFESSLSLLINVGLASLNLDIDKEPAKRRRGKRLGLGHPNLVPYGGFETRDRKMLFVAANNNRQWKGFCDRMGISGLGQDVRFNTNDGRVENREEINRILQERFRENTKEEWLAIFEGSGLPYGAINDPVEALEEHPQTRARDMVIEVDDFEAARDGMLKLIGPAMKFEGSRTEVRIKPPLLGEHTDEVLGQLGYDATEVTELRKSGVI</sequence>
<dbReference type="SUPFAM" id="SSF89796">
    <property type="entry name" value="CoA-transferase family III (CaiB/BaiF)"/>
    <property type="match status" value="1"/>
</dbReference>
<dbReference type="HOGENOM" id="CLU_033975_0_1_1"/>
<dbReference type="GO" id="GO:0047369">
    <property type="term" value="F:succinate-hydroxymethylglutarate CoA-transferase activity"/>
    <property type="evidence" value="ECO:0007669"/>
    <property type="project" value="TreeGrafter"/>
</dbReference>
<keyword evidence="5" id="KW-1185">Reference proteome</keyword>
<protein>
    <recommendedName>
        <fullName evidence="6">Formyl-CoA transferase</fullName>
    </recommendedName>
</protein>
<feature type="region of interest" description="Disordered" evidence="3">
    <location>
        <begin position="39"/>
        <end position="58"/>
    </location>
</feature>
<comment type="similarity">
    <text evidence="1">Belongs to the CoA-transferase III family.</text>
</comment>
<dbReference type="Gene3D" id="3.40.50.10540">
    <property type="entry name" value="Crotonobetainyl-coa:carnitine coa-transferase, domain 1"/>
    <property type="match status" value="2"/>
</dbReference>
<evidence type="ECO:0000313" key="4">
    <source>
        <dbReference type="EMBL" id="KIW69516.1"/>
    </source>
</evidence>
<proteinExistence type="inferred from homology"/>
<accession>A0A0D2CWJ5</accession>